<comment type="caution">
    <text evidence="10">The sequence shown here is derived from an EMBL/GenBank/DDBJ whole genome shotgun (WGS) entry which is preliminary data.</text>
</comment>
<dbReference type="AlphaFoldDB" id="A0A5K1U900"/>
<feature type="domain" description="Glycylpeptide N-tetradecanoyltransferase C-terminal" evidence="9">
    <location>
        <begin position="263"/>
        <end position="442"/>
    </location>
</feature>
<dbReference type="VEuPathDB" id="AmoebaDB:EHI5A_081700"/>
<feature type="compositionally biased region" description="Basic residues" evidence="7">
    <location>
        <begin position="1"/>
        <end position="19"/>
    </location>
</feature>
<dbReference type="Gene3D" id="3.40.630.170">
    <property type="match status" value="1"/>
</dbReference>
<keyword evidence="3 5" id="KW-0808">Transferase</keyword>
<protein>
    <recommendedName>
        <fullName evidence="2 5">Glycylpeptide N-tetradecanoyltransferase</fullName>
        <ecNumber evidence="2 5">2.3.1.97</ecNumber>
    </recommendedName>
</protein>
<evidence type="ECO:0000256" key="4">
    <source>
        <dbReference type="ARBA" id="ARBA00023315"/>
    </source>
</evidence>
<dbReference type="PANTHER" id="PTHR11377:SF5">
    <property type="entry name" value="GLYCYLPEPTIDE N-TETRADECANOYLTRANSFERASE"/>
    <property type="match status" value="1"/>
</dbReference>
<comment type="function">
    <text evidence="5">Adds a myristoyl group to the N-terminal glycine residue of certain cellular proteins.</text>
</comment>
<dbReference type="VEuPathDB" id="AmoebaDB:EHI_159730"/>
<sequence length="451" mass="52750">MPHQQGKGKKTTKKSKKITKKEETEEEKIIELKPKELVKEEEKSEFLQAIKKEEDGKTIGDIDNDHKFWKYEPVTGTGVIVPQKYNNPIQPDIPIEKVPKVPAPLPNENMEYCIVNIDNEKEMEEVYILLKENYVEDDDATLRFDYQKEFIKWCLKVPGYYPSWFVGIRQKDSHELIGFITGVPSSIKIYDRIVDVAEINFLCVRKDMRKFKLAPQLIKEVTRQVHLTGLFQAVYTSGTELPNVVCTTQYFHRPLNPKKLDAIGFSTCNQRLTLQRALKLYKLPEQPNSIGFRQMEEKDVDIVTEKLNRFLHTHYDLTVLFSKEMVAHTFLSRDGIIKSYVLEQNGVIKAFGAFYILPSSILNSYEYSELYIAYQYYYFYDKDVDFKQFFKDILICAVQNHCDVFNCLNISENQQYLADLLFVPGDGYLKYYLYNWACPKVEPNKLAIILQ</sequence>
<evidence type="ECO:0000259" key="9">
    <source>
        <dbReference type="Pfam" id="PF02799"/>
    </source>
</evidence>
<feature type="region of interest" description="Disordered" evidence="7">
    <location>
        <begin position="1"/>
        <end position="27"/>
    </location>
</feature>
<gene>
    <name evidence="10" type="ORF">CL6EHI_159730</name>
</gene>
<dbReference type="GO" id="GO:0004379">
    <property type="term" value="F:glycylpeptide N-tetradecanoyltransferase activity"/>
    <property type="evidence" value="ECO:0007669"/>
    <property type="project" value="UniProtKB-EC"/>
</dbReference>
<comment type="similarity">
    <text evidence="1 6">Belongs to the NMT family.</text>
</comment>
<proteinExistence type="inferred from homology"/>
<dbReference type="InterPro" id="IPR022676">
    <property type="entry name" value="NMT_N"/>
</dbReference>
<comment type="catalytic activity">
    <reaction evidence="5">
        <text>N-terminal glycyl-[protein] + tetradecanoyl-CoA = N-tetradecanoylglycyl-[protein] + CoA + H(+)</text>
        <dbReference type="Rhea" id="RHEA:15521"/>
        <dbReference type="Rhea" id="RHEA-COMP:12666"/>
        <dbReference type="Rhea" id="RHEA-COMP:12667"/>
        <dbReference type="ChEBI" id="CHEBI:15378"/>
        <dbReference type="ChEBI" id="CHEBI:57287"/>
        <dbReference type="ChEBI" id="CHEBI:57385"/>
        <dbReference type="ChEBI" id="CHEBI:64723"/>
        <dbReference type="ChEBI" id="CHEBI:133050"/>
        <dbReference type="EC" id="2.3.1.97"/>
    </reaction>
</comment>
<evidence type="ECO:0000259" key="8">
    <source>
        <dbReference type="Pfam" id="PF01233"/>
    </source>
</evidence>
<evidence type="ECO:0000313" key="10">
    <source>
        <dbReference type="EMBL" id="GAT93308.1"/>
    </source>
</evidence>
<evidence type="ECO:0000256" key="2">
    <source>
        <dbReference type="ARBA" id="ARBA00012923"/>
    </source>
</evidence>
<dbReference type="InterPro" id="IPR022677">
    <property type="entry name" value="NMT_C"/>
</dbReference>
<dbReference type="SUPFAM" id="SSF55729">
    <property type="entry name" value="Acyl-CoA N-acyltransferases (Nat)"/>
    <property type="match status" value="2"/>
</dbReference>
<dbReference type="EC" id="2.3.1.97" evidence="2 5"/>
<evidence type="ECO:0000256" key="6">
    <source>
        <dbReference type="RuleBase" id="RU004178"/>
    </source>
</evidence>
<dbReference type="PIRSF" id="PIRSF015892">
    <property type="entry name" value="N-myristl_transf"/>
    <property type="match status" value="1"/>
</dbReference>
<dbReference type="Proteomes" id="UP000078387">
    <property type="component" value="Unassembled WGS sequence"/>
</dbReference>
<accession>A0A5K1U900</accession>
<dbReference type="VEuPathDB" id="AmoebaDB:KM1_094000"/>
<keyword evidence="4 5" id="KW-0012">Acyltransferase</keyword>
<evidence type="ECO:0000256" key="1">
    <source>
        <dbReference type="ARBA" id="ARBA00009469"/>
    </source>
</evidence>
<dbReference type="VEuPathDB" id="AmoebaDB:EHI7A_046620"/>
<dbReference type="EMBL" id="BDEQ01000001">
    <property type="protein sequence ID" value="GAT93308.1"/>
    <property type="molecule type" value="Genomic_DNA"/>
</dbReference>
<evidence type="ECO:0000256" key="7">
    <source>
        <dbReference type="SAM" id="MobiDB-lite"/>
    </source>
</evidence>
<dbReference type="InterPro" id="IPR016181">
    <property type="entry name" value="Acyl_CoA_acyltransferase"/>
</dbReference>
<reference evidence="10 11" key="1">
    <citation type="submission" date="2016-05" db="EMBL/GenBank/DDBJ databases">
        <title>First whole genome sequencing of Entamoeba histolytica HM1:IMSS-clone-6.</title>
        <authorList>
            <person name="Mukherjee Avik.K."/>
            <person name="Izumyama S."/>
            <person name="Nakada-Tsukui K."/>
            <person name="Nozaki T."/>
        </authorList>
    </citation>
    <scope>NUCLEOTIDE SEQUENCE [LARGE SCALE GENOMIC DNA]</scope>
    <source>
        <strain evidence="10 11">HM1:IMSS clone 6</strain>
    </source>
</reference>
<dbReference type="Pfam" id="PF02799">
    <property type="entry name" value="NMT_C"/>
    <property type="match status" value="1"/>
</dbReference>
<dbReference type="PANTHER" id="PTHR11377">
    <property type="entry name" value="N-MYRISTOYL TRANSFERASE"/>
    <property type="match status" value="1"/>
</dbReference>
<feature type="domain" description="Glycylpeptide N-tetradecanoyltransferase N-terminal" evidence="8">
    <location>
        <begin position="88"/>
        <end position="247"/>
    </location>
</feature>
<evidence type="ECO:0000256" key="3">
    <source>
        <dbReference type="ARBA" id="ARBA00022679"/>
    </source>
</evidence>
<organism evidence="10 11">
    <name type="scientific">Entamoeba histolytica</name>
    <dbReference type="NCBI Taxonomy" id="5759"/>
    <lineage>
        <taxon>Eukaryota</taxon>
        <taxon>Amoebozoa</taxon>
        <taxon>Evosea</taxon>
        <taxon>Archamoebae</taxon>
        <taxon>Mastigamoebida</taxon>
        <taxon>Entamoebidae</taxon>
        <taxon>Entamoeba</taxon>
    </lineage>
</organism>
<dbReference type="Pfam" id="PF01233">
    <property type="entry name" value="NMT"/>
    <property type="match status" value="1"/>
</dbReference>
<evidence type="ECO:0000256" key="5">
    <source>
        <dbReference type="RuleBase" id="RU000586"/>
    </source>
</evidence>
<name>A0A5K1U900_ENTHI</name>
<dbReference type="VEuPathDB" id="AmoebaDB:EHI8A_045860"/>
<dbReference type="InterPro" id="IPR000903">
    <property type="entry name" value="NMT"/>
</dbReference>
<dbReference type="FunFam" id="3.40.630.170:FF:000003">
    <property type="entry name" value="Glycylpeptide N-tetradecanoyltransferase"/>
    <property type="match status" value="1"/>
</dbReference>
<dbReference type="GO" id="GO:0005737">
    <property type="term" value="C:cytoplasm"/>
    <property type="evidence" value="ECO:0007669"/>
    <property type="project" value="TreeGrafter"/>
</dbReference>
<evidence type="ECO:0000313" key="11">
    <source>
        <dbReference type="Proteomes" id="UP000078387"/>
    </source>
</evidence>